<evidence type="ECO:0000313" key="1">
    <source>
        <dbReference type="EMBL" id="CAG9322223.1"/>
    </source>
</evidence>
<comment type="caution">
    <text evidence="1">The sequence shown here is derived from an EMBL/GenBank/DDBJ whole genome shotgun (WGS) entry which is preliminary data.</text>
</comment>
<reference evidence="1" key="1">
    <citation type="submission" date="2021-09" db="EMBL/GenBank/DDBJ databases">
        <authorList>
            <consortium name="AG Swart"/>
            <person name="Singh M."/>
            <person name="Singh A."/>
            <person name="Seah K."/>
            <person name="Emmerich C."/>
        </authorList>
    </citation>
    <scope>NUCLEOTIDE SEQUENCE</scope>
    <source>
        <strain evidence="1">ATCC30299</strain>
    </source>
</reference>
<dbReference type="EMBL" id="CAJZBQ010000030">
    <property type="protein sequence ID" value="CAG9322223.1"/>
    <property type="molecule type" value="Genomic_DNA"/>
</dbReference>
<proteinExistence type="predicted"/>
<dbReference type="Proteomes" id="UP001162131">
    <property type="component" value="Unassembled WGS sequence"/>
</dbReference>
<gene>
    <name evidence="1" type="ORF">BSTOLATCC_MIC30598</name>
</gene>
<protein>
    <submittedName>
        <fullName evidence="1">Uncharacterized protein</fullName>
    </submittedName>
</protein>
<keyword evidence="2" id="KW-1185">Reference proteome</keyword>
<dbReference type="AlphaFoldDB" id="A0AAU9J269"/>
<organism evidence="1 2">
    <name type="scientific">Blepharisma stoltei</name>
    <dbReference type="NCBI Taxonomy" id="1481888"/>
    <lineage>
        <taxon>Eukaryota</taxon>
        <taxon>Sar</taxon>
        <taxon>Alveolata</taxon>
        <taxon>Ciliophora</taxon>
        <taxon>Postciliodesmatophora</taxon>
        <taxon>Heterotrichea</taxon>
        <taxon>Heterotrichida</taxon>
        <taxon>Blepharismidae</taxon>
        <taxon>Blepharisma</taxon>
    </lineage>
</organism>
<sequence length="277" mass="31721">MLLLRRSFTTSVKTPWVFKVQDMPELHMSFDEPSREKMLKFTKTQFTKTFQTICEGFANNDKAALKTILEPTLHKTVCQNLDDLEAEGYKFQFLGIENLEINPLSFEMHIGVNIDRSTNFPSEHYVEISTLESLRAGMTAEDLNKEAEKDGVTFTQDVLQTKLDNIWLYISPRAPANLLIGLDVYFKLLNPLTLVKDGEDIIYKSRQEEVHGLKMENIASVVAKDQEQAIFNGSFQHLMLPLLKLEERTLSKPWTVADIDNIMNGNHHVKSAQKKLT</sequence>
<evidence type="ECO:0000313" key="2">
    <source>
        <dbReference type="Proteomes" id="UP001162131"/>
    </source>
</evidence>
<accession>A0AAU9J269</accession>
<name>A0AAU9J269_9CILI</name>